<sequence>MSLEASTLWTHAPDTEQLRRVLQRMLESDDLALLTWNSHPIGSQHPNPVTGGVYRFRGMAGLPGCTASWSVILKVSVRDPERDHPSHYNYWKREALIYQSGLLGRLPDRIRAPRCYGVEERPDGSIWLWLEDMEHLRQADWSLTSMEAAAFIAGRFNGAYLCGLPLPEPSFLRYSWMGSWVSVCEAYACGLAEQDDAWTAAAQLPSGWQAALSSIRSRYRESMGDKGHLLEALERLPRVFVHQDLWPPNLYFPEEGGHTDALHIIDWQFAGISGIGEELGRFYGLYLSKAASHGLQPPKDRLLEQYLKGLRKAGWNGDERLVRFGLNASAGLRIVMVLPKLLNAIAGLEGGGFRCLDKAEKLRHTALELLNCLEEASQLLHELWPGEAGGQS</sequence>
<proteinExistence type="predicted"/>
<evidence type="ECO:0000313" key="1">
    <source>
        <dbReference type="EMBL" id="MCZ8514695.1"/>
    </source>
</evidence>
<evidence type="ECO:0000313" key="2">
    <source>
        <dbReference type="Proteomes" id="UP001527882"/>
    </source>
</evidence>
<dbReference type="Gene3D" id="3.90.1200.10">
    <property type="match status" value="1"/>
</dbReference>
<gene>
    <name evidence="1" type="ORF">O9H85_20150</name>
</gene>
<accession>A0ABT4QCV8</accession>
<dbReference type="Proteomes" id="UP001527882">
    <property type="component" value="Unassembled WGS sequence"/>
</dbReference>
<reference evidence="1 2" key="1">
    <citation type="submission" date="2022-12" db="EMBL/GenBank/DDBJ databases">
        <title>Draft genome sequence of Paenibacillus sp. dW9.</title>
        <authorList>
            <person name="Choi E.-W."/>
            <person name="Kim D.-U."/>
        </authorList>
    </citation>
    <scope>NUCLEOTIDE SEQUENCE [LARGE SCALE GENOMIC DNA]</scope>
    <source>
        <strain evidence="2">dW9</strain>
    </source>
</reference>
<name>A0ABT4QCV8_9BACL</name>
<comment type="caution">
    <text evidence="1">The sequence shown here is derived from an EMBL/GenBank/DDBJ whole genome shotgun (WGS) entry which is preliminary data.</text>
</comment>
<dbReference type="RefSeq" id="WP_269883218.1">
    <property type="nucleotide sequence ID" value="NZ_JAQAGZ010000013.1"/>
</dbReference>
<dbReference type="InterPro" id="IPR011009">
    <property type="entry name" value="Kinase-like_dom_sf"/>
</dbReference>
<dbReference type="Pfam" id="PF07914">
    <property type="entry name" value="DUF1679"/>
    <property type="match status" value="1"/>
</dbReference>
<keyword evidence="2" id="KW-1185">Reference proteome</keyword>
<dbReference type="EMBL" id="JAQAGZ010000013">
    <property type="protein sequence ID" value="MCZ8514695.1"/>
    <property type="molecule type" value="Genomic_DNA"/>
</dbReference>
<dbReference type="InterPro" id="IPR012877">
    <property type="entry name" value="Dhs-27"/>
</dbReference>
<organism evidence="1 2">
    <name type="scientific">Paenibacillus gyeongsangnamensis</name>
    <dbReference type="NCBI Taxonomy" id="3388067"/>
    <lineage>
        <taxon>Bacteria</taxon>
        <taxon>Bacillati</taxon>
        <taxon>Bacillota</taxon>
        <taxon>Bacilli</taxon>
        <taxon>Bacillales</taxon>
        <taxon>Paenibacillaceae</taxon>
        <taxon>Paenibacillus</taxon>
    </lineage>
</organism>
<dbReference type="SUPFAM" id="SSF56112">
    <property type="entry name" value="Protein kinase-like (PK-like)"/>
    <property type="match status" value="1"/>
</dbReference>
<protein>
    <submittedName>
        <fullName evidence="1">Phosphotransferase</fullName>
    </submittedName>
</protein>